<dbReference type="Gene3D" id="1.10.274.10">
    <property type="entry name" value="PtsI, HPr-binding domain"/>
    <property type="match status" value="1"/>
</dbReference>
<keyword evidence="13" id="KW-0460">Magnesium</keyword>
<keyword evidence="9 16" id="KW-0808">Transferase</keyword>
<dbReference type="InterPro" id="IPR036618">
    <property type="entry name" value="PtsI_HPr-bd_sf"/>
</dbReference>
<dbReference type="Pfam" id="PF02896">
    <property type="entry name" value="PEP-utilizers_C"/>
    <property type="match status" value="1"/>
</dbReference>
<evidence type="ECO:0000256" key="4">
    <source>
        <dbReference type="ARBA" id="ARBA00007837"/>
    </source>
</evidence>
<name>A0A931FMN9_9HYPH</name>
<feature type="coiled-coil region" evidence="14">
    <location>
        <begin position="211"/>
        <end position="238"/>
    </location>
</feature>
<sequence length="755" mass="82309">MPSAPGGPRLLLRRLREIMAEPVGAQDRLDKIVIQIAANMVAEVCSVYVMRGDGVLELFATEGLNREAVHHTVMRSGEGLVGLIASTAEPLALSDAQSHPAFSYKPETGEEIYHAFLGVPLLRAGNTLGVLVVQNRTYRVYAEEEIEALQTTAMVLAELIATGELQALAPVETGIALRRPFHQKGTALADGVGLGHVVLHEPRVVVKNLIAENVESELHRLDDAIAEVRTSIDELIERGDVAHHGEHREVLETFRMFAHDQGWLRRMREAVTSGLTAEAAVERVQSDNRARMMRQTDPYLRERLHDLDDLANRLLHRLVGRDLVVERGLLPENAILVARSMGPAALLDYDRSRLRGLVLEEGGPTSHIAIVARALGIPAVGEVANIASLTEQGDAIIVDGAAGEVQVRPSPDVEAAYAEKARLRARRQEQYLKLRDVPSVTKDGVEVTLQLNAGLLVDLPHLGETGAAGVGLFRTELQFMIAERMPTATEQQSLYSAVFAAAGDLPITFRTLDIGGDKVLPYMQAVEEENPALGWRAIRIGLDRPGLLRAQIRALLKAAGERPLKIMFPMVATCDEFFRAKELVQRERNHLSRHGHAHPSDLKLGVMLEVPSLLFQLKEICASADFVSVGSNDLMQFLFAIDRENRRVADRFDPLSAPMLRALSLVAEQANASNCLATVCGEIGGRPLEAMALIGLGFRSLSMSPASIGPVKAMLLALDAEKVGAFIREELEHAGGGDSLRPKLARFAETHGIPI</sequence>
<dbReference type="EMBL" id="JADQDO010000002">
    <property type="protein sequence ID" value="MBF9232760.1"/>
    <property type="molecule type" value="Genomic_DNA"/>
</dbReference>
<comment type="catalytic activity">
    <reaction evidence="1">
        <text>L-histidyl-[protein] + phosphoenolpyruvate = N(pros)-phospho-L-histidyl-[protein] + pyruvate</text>
        <dbReference type="Rhea" id="RHEA:23880"/>
        <dbReference type="Rhea" id="RHEA-COMP:9745"/>
        <dbReference type="Rhea" id="RHEA-COMP:9746"/>
        <dbReference type="ChEBI" id="CHEBI:15361"/>
        <dbReference type="ChEBI" id="CHEBI:29979"/>
        <dbReference type="ChEBI" id="CHEBI:58702"/>
        <dbReference type="ChEBI" id="CHEBI:64837"/>
        <dbReference type="EC" id="2.7.3.9"/>
    </reaction>
</comment>
<dbReference type="Gene3D" id="3.20.20.60">
    <property type="entry name" value="Phosphoenolpyruvate-binding domains"/>
    <property type="match status" value="1"/>
</dbReference>
<dbReference type="InterPro" id="IPR023151">
    <property type="entry name" value="PEP_util_CS"/>
</dbReference>
<dbReference type="SUPFAM" id="SSF47831">
    <property type="entry name" value="Enzyme I of the PEP:sugar phosphotransferase system HPr-binding (sub)domain"/>
    <property type="match status" value="1"/>
</dbReference>
<dbReference type="SMART" id="SM00065">
    <property type="entry name" value="GAF"/>
    <property type="match status" value="1"/>
</dbReference>
<feature type="domain" description="GAF" evidence="15">
    <location>
        <begin position="24"/>
        <end position="170"/>
    </location>
</feature>
<dbReference type="Pfam" id="PF00391">
    <property type="entry name" value="PEP-utilizers"/>
    <property type="match status" value="1"/>
</dbReference>
<dbReference type="InterPro" id="IPR015813">
    <property type="entry name" value="Pyrv/PenolPyrv_kinase-like_dom"/>
</dbReference>
<gene>
    <name evidence="16" type="primary">ptsP</name>
    <name evidence="16" type="ORF">I2H38_05130</name>
</gene>
<evidence type="ECO:0000256" key="12">
    <source>
        <dbReference type="ARBA" id="ARBA00022777"/>
    </source>
</evidence>
<comment type="similarity">
    <text evidence="4">Belongs to the PEP-utilizing enzyme family.</text>
</comment>
<keyword evidence="10" id="KW-0598">Phosphotransferase system</keyword>
<dbReference type="RefSeq" id="WP_196270757.1">
    <property type="nucleotide sequence ID" value="NZ_JADQDO010000002.1"/>
</dbReference>
<dbReference type="SUPFAM" id="SSF51621">
    <property type="entry name" value="Phosphoenolpyruvate/pyruvate domain"/>
    <property type="match status" value="1"/>
</dbReference>
<dbReference type="GO" id="GO:0016301">
    <property type="term" value="F:kinase activity"/>
    <property type="evidence" value="ECO:0007669"/>
    <property type="project" value="UniProtKB-KW"/>
</dbReference>
<dbReference type="SUPFAM" id="SSF52009">
    <property type="entry name" value="Phosphohistidine domain"/>
    <property type="match status" value="1"/>
</dbReference>
<evidence type="ECO:0000259" key="15">
    <source>
        <dbReference type="SMART" id="SM00065"/>
    </source>
</evidence>
<evidence type="ECO:0000256" key="5">
    <source>
        <dbReference type="ARBA" id="ARBA00012232"/>
    </source>
</evidence>
<evidence type="ECO:0000256" key="3">
    <source>
        <dbReference type="ARBA" id="ARBA00004496"/>
    </source>
</evidence>
<keyword evidence="8" id="KW-0762">Sugar transport</keyword>
<evidence type="ECO:0000313" key="17">
    <source>
        <dbReference type="Proteomes" id="UP000599312"/>
    </source>
</evidence>
<dbReference type="InterPro" id="IPR040442">
    <property type="entry name" value="Pyrv_kinase-like_dom_sf"/>
</dbReference>
<comment type="cofactor">
    <cofactor evidence="2">
        <name>Mg(2+)</name>
        <dbReference type="ChEBI" id="CHEBI:18420"/>
    </cofactor>
</comment>
<dbReference type="SUPFAM" id="SSF55781">
    <property type="entry name" value="GAF domain-like"/>
    <property type="match status" value="1"/>
</dbReference>
<dbReference type="EC" id="2.7.3.9" evidence="5"/>
<dbReference type="PRINTS" id="PR01736">
    <property type="entry name" value="PHPHTRNFRASE"/>
</dbReference>
<dbReference type="PROSITE" id="PS00742">
    <property type="entry name" value="PEP_ENZYMES_2"/>
    <property type="match status" value="1"/>
</dbReference>
<dbReference type="PANTHER" id="PTHR46244">
    <property type="entry name" value="PHOSPHOENOLPYRUVATE-PROTEIN PHOSPHOTRANSFERASE"/>
    <property type="match status" value="1"/>
</dbReference>
<dbReference type="PANTHER" id="PTHR46244:SF6">
    <property type="entry name" value="PHOSPHOENOLPYRUVATE-PROTEIN PHOSPHOTRANSFERASE"/>
    <property type="match status" value="1"/>
</dbReference>
<dbReference type="InterPro" id="IPR008731">
    <property type="entry name" value="PTS_EIN"/>
</dbReference>
<dbReference type="Gene3D" id="3.30.450.40">
    <property type="match status" value="1"/>
</dbReference>
<evidence type="ECO:0000256" key="14">
    <source>
        <dbReference type="SAM" id="Coils"/>
    </source>
</evidence>
<protein>
    <recommendedName>
        <fullName evidence="5">phosphoenolpyruvate--protein phosphotransferase</fullName>
        <ecNumber evidence="5">2.7.3.9</ecNumber>
    </recommendedName>
</protein>
<evidence type="ECO:0000256" key="2">
    <source>
        <dbReference type="ARBA" id="ARBA00001946"/>
    </source>
</evidence>
<dbReference type="InterPro" id="IPR008279">
    <property type="entry name" value="PEP-util_enz_mobile_dom"/>
</dbReference>
<dbReference type="Pfam" id="PF01590">
    <property type="entry name" value="GAF"/>
    <property type="match status" value="1"/>
</dbReference>
<dbReference type="GO" id="GO:0008965">
    <property type="term" value="F:phosphoenolpyruvate-protein phosphotransferase activity"/>
    <property type="evidence" value="ECO:0007669"/>
    <property type="project" value="UniProtKB-EC"/>
</dbReference>
<organism evidence="16 17">
    <name type="scientific">Microvirga alba</name>
    <dbReference type="NCBI Taxonomy" id="2791025"/>
    <lineage>
        <taxon>Bacteria</taxon>
        <taxon>Pseudomonadati</taxon>
        <taxon>Pseudomonadota</taxon>
        <taxon>Alphaproteobacteria</taxon>
        <taxon>Hyphomicrobiales</taxon>
        <taxon>Methylobacteriaceae</taxon>
        <taxon>Microvirga</taxon>
    </lineage>
</organism>
<keyword evidence="7" id="KW-0963">Cytoplasm</keyword>
<dbReference type="InterPro" id="IPR003018">
    <property type="entry name" value="GAF"/>
</dbReference>
<keyword evidence="17" id="KW-1185">Reference proteome</keyword>
<comment type="caution">
    <text evidence="16">The sequence shown here is derived from an EMBL/GenBank/DDBJ whole genome shotgun (WGS) entry which is preliminary data.</text>
</comment>
<keyword evidence="6" id="KW-0813">Transport</keyword>
<dbReference type="GO" id="GO:0046872">
    <property type="term" value="F:metal ion binding"/>
    <property type="evidence" value="ECO:0007669"/>
    <property type="project" value="UniProtKB-KW"/>
</dbReference>
<accession>A0A931FMN9</accession>
<dbReference type="InterPro" id="IPR000121">
    <property type="entry name" value="PEP_util_C"/>
</dbReference>
<dbReference type="Proteomes" id="UP000599312">
    <property type="component" value="Unassembled WGS sequence"/>
</dbReference>
<proteinExistence type="inferred from homology"/>
<comment type="subcellular location">
    <subcellularLocation>
        <location evidence="3">Cytoplasm</location>
    </subcellularLocation>
</comment>
<evidence type="ECO:0000256" key="10">
    <source>
        <dbReference type="ARBA" id="ARBA00022683"/>
    </source>
</evidence>
<dbReference type="InterPro" id="IPR006318">
    <property type="entry name" value="PTS_EI-like"/>
</dbReference>
<evidence type="ECO:0000256" key="11">
    <source>
        <dbReference type="ARBA" id="ARBA00022723"/>
    </source>
</evidence>
<dbReference type="InterPro" id="IPR050499">
    <property type="entry name" value="PEP-utilizing_PTS_enzyme"/>
</dbReference>
<evidence type="ECO:0000256" key="1">
    <source>
        <dbReference type="ARBA" id="ARBA00000683"/>
    </source>
</evidence>
<dbReference type="NCBIfam" id="TIGR01417">
    <property type="entry name" value="PTS_I_fam"/>
    <property type="match status" value="1"/>
</dbReference>
<evidence type="ECO:0000313" key="16">
    <source>
        <dbReference type="EMBL" id="MBF9232760.1"/>
    </source>
</evidence>
<dbReference type="Gene3D" id="3.50.30.10">
    <property type="entry name" value="Phosphohistidine domain"/>
    <property type="match status" value="1"/>
</dbReference>
<evidence type="ECO:0000256" key="8">
    <source>
        <dbReference type="ARBA" id="ARBA00022597"/>
    </source>
</evidence>
<dbReference type="InterPro" id="IPR029016">
    <property type="entry name" value="GAF-like_dom_sf"/>
</dbReference>
<keyword evidence="12" id="KW-0418">Kinase</keyword>
<evidence type="ECO:0000256" key="7">
    <source>
        <dbReference type="ARBA" id="ARBA00022490"/>
    </source>
</evidence>
<dbReference type="GO" id="GO:0005737">
    <property type="term" value="C:cytoplasm"/>
    <property type="evidence" value="ECO:0007669"/>
    <property type="project" value="UniProtKB-SubCell"/>
</dbReference>
<reference evidence="16" key="1">
    <citation type="submission" date="2020-11" db="EMBL/GenBank/DDBJ databases">
        <authorList>
            <person name="Kim M.K."/>
        </authorList>
    </citation>
    <scope>NUCLEOTIDE SEQUENCE</scope>
    <source>
        <strain evidence="16">BT350</strain>
    </source>
</reference>
<dbReference type="Pfam" id="PF05524">
    <property type="entry name" value="PEP-utilisers_N"/>
    <property type="match status" value="1"/>
</dbReference>
<dbReference type="InterPro" id="IPR036637">
    <property type="entry name" value="Phosphohistidine_dom_sf"/>
</dbReference>
<evidence type="ECO:0000256" key="6">
    <source>
        <dbReference type="ARBA" id="ARBA00022448"/>
    </source>
</evidence>
<keyword evidence="11" id="KW-0479">Metal-binding</keyword>
<dbReference type="GO" id="GO:0009401">
    <property type="term" value="P:phosphoenolpyruvate-dependent sugar phosphotransferase system"/>
    <property type="evidence" value="ECO:0007669"/>
    <property type="project" value="UniProtKB-KW"/>
</dbReference>
<evidence type="ECO:0000256" key="9">
    <source>
        <dbReference type="ARBA" id="ARBA00022679"/>
    </source>
</evidence>
<keyword evidence="14" id="KW-0175">Coiled coil</keyword>
<dbReference type="AlphaFoldDB" id="A0A931FMN9"/>
<evidence type="ECO:0000256" key="13">
    <source>
        <dbReference type="ARBA" id="ARBA00022842"/>
    </source>
</evidence>